<keyword evidence="2" id="KW-1185">Reference proteome</keyword>
<dbReference type="Proteomes" id="UP000317650">
    <property type="component" value="Chromosome 7"/>
</dbReference>
<sequence>MKDERRLPRESPTWNRFFSAHRLRESLVVGGTLQARSSPPTKKSLASEIVKLTRIRMRQTSDDEDMGDAKKRD</sequence>
<comment type="caution">
    <text evidence="1">The sequence shown here is derived from an EMBL/GenBank/DDBJ whole genome shotgun (WGS) entry which is preliminary data.</text>
</comment>
<evidence type="ECO:0000313" key="1">
    <source>
        <dbReference type="EMBL" id="THU61442.1"/>
    </source>
</evidence>
<name>A0A4S8JJX5_MUSBA</name>
<organism evidence="1 2">
    <name type="scientific">Musa balbisiana</name>
    <name type="common">Banana</name>
    <dbReference type="NCBI Taxonomy" id="52838"/>
    <lineage>
        <taxon>Eukaryota</taxon>
        <taxon>Viridiplantae</taxon>
        <taxon>Streptophyta</taxon>
        <taxon>Embryophyta</taxon>
        <taxon>Tracheophyta</taxon>
        <taxon>Spermatophyta</taxon>
        <taxon>Magnoliopsida</taxon>
        <taxon>Liliopsida</taxon>
        <taxon>Zingiberales</taxon>
        <taxon>Musaceae</taxon>
        <taxon>Musa</taxon>
    </lineage>
</organism>
<proteinExistence type="predicted"/>
<protein>
    <submittedName>
        <fullName evidence="1">Uncharacterized protein</fullName>
    </submittedName>
</protein>
<reference evidence="1 2" key="1">
    <citation type="journal article" date="2019" name="Nat. Plants">
        <title>Genome sequencing of Musa balbisiana reveals subgenome evolution and function divergence in polyploid bananas.</title>
        <authorList>
            <person name="Yao X."/>
        </authorList>
    </citation>
    <scope>NUCLEOTIDE SEQUENCE [LARGE SCALE GENOMIC DNA]</scope>
    <source>
        <strain evidence="2">cv. DH-PKW</strain>
        <tissue evidence="1">Leaves</tissue>
    </source>
</reference>
<evidence type="ECO:0000313" key="2">
    <source>
        <dbReference type="Proteomes" id="UP000317650"/>
    </source>
</evidence>
<dbReference type="AlphaFoldDB" id="A0A4S8JJX5"/>
<gene>
    <name evidence="1" type="ORF">C4D60_Mb07t23320</name>
</gene>
<dbReference type="EMBL" id="PYDT01000005">
    <property type="protein sequence ID" value="THU61442.1"/>
    <property type="molecule type" value="Genomic_DNA"/>
</dbReference>
<accession>A0A4S8JJX5</accession>